<dbReference type="OrthoDB" id="2111585at2759"/>
<dbReference type="Proteomes" id="UP000193920">
    <property type="component" value="Unassembled WGS sequence"/>
</dbReference>
<accession>A0A1Y2B8K2</accession>
<evidence type="ECO:0000313" key="1">
    <source>
        <dbReference type="EMBL" id="ORY30850.1"/>
    </source>
</evidence>
<keyword evidence="2" id="KW-1185">Reference proteome</keyword>
<name>A0A1Y2B8K2_9FUNG</name>
<sequence>MYYNCKTNYGNCYGSRDPSFFVTNSIFEENSGGQRGLFDLRCVGAVFENNKFINNWSTDTGLMFMFDTLLTIKNDEVKDQRSYWGNSNALYQISYTIFPYELSSSGSSIRCVKCMIKDIKRSLSKNKPTIGKTIGVSSLIFENSKIFNVTTFPLFKAIEESRIVFHDTSIYDITLIGNIGLIDAVTSSSIIFLNSEIYSINFKRILDTASFIKFSSSGTIVFNNTNVHDSNIDGNFMSISSGGGENISLLIEGSNFKNINVQTDNKRVCEDKMLNNYMTSCPGIIEIETNISESMIDGCNFKNNTAGIGPALTINNVEYVDLDIQNSKFIKNYGTLGGIFIISIY</sequence>
<organism evidence="1 2">
    <name type="scientific">Neocallimastix californiae</name>
    <dbReference type="NCBI Taxonomy" id="1754190"/>
    <lineage>
        <taxon>Eukaryota</taxon>
        <taxon>Fungi</taxon>
        <taxon>Fungi incertae sedis</taxon>
        <taxon>Chytridiomycota</taxon>
        <taxon>Chytridiomycota incertae sedis</taxon>
        <taxon>Neocallimastigomycetes</taxon>
        <taxon>Neocallimastigales</taxon>
        <taxon>Neocallimastigaceae</taxon>
        <taxon>Neocallimastix</taxon>
    </lineage>
</organism>
<evidence type="ECO:0008006" key="3">
    <source>
        <dbReference type="Google" id="ProtNLM"/>
    </source>
</evidence>
<protein>
    <recommendedName>
        <fullName evidence="3">Right handed beta helix domain-containing protein</fullName>
    </recommendedName>
</protein>
<proteinExistence type="predicted"/>
<evidence type="ECO:0000313" key="2">
    <source>
        <dbReference type="Proteomes" id="UP000193920"/>
    </source>
</evidence>
<dbReference type="EMBL" id="MCOG01000172">
    <property type="protein sequence ID" value="ORY30850.1"/>
    <property type="molecule type" value="Genomic_DNA"/>
</dbReference>
<comment type="caution">
    <text evidence="1">The sequence shown here is derived from an EMBL/GenBank/DDBJ whole genome shotgun (WGS) entry which is preliminary data.</text>
</comment>
<gene>
    <name evidence="1" type="ORF">LY90DRAFT_512556</name>
</gene>
<dbReference type="AlphaFoldDB" id="A0A1Y2B8K2"/>
<reference evidence="1 2" key="1">
    <citation type="submission" date="2016-08" db="EMBL/GenBank/DDBJ databases">
        <title>A Parts List for Fungal Cellulosomes Revealed by Comparative Genomics.</title>
        <authorList>
            <consortium name="DOE Joint Genome Institute"/>
            <person name="Haitjema C.H."/>
            <person name="Gilmore S.P."/>
            <person name="Henske J.K."/>
            <person name="Solomon K.V."/>
            <person name="De Groot R."/>
            <person name="Kuo A."/>
            <person name="Mondo S.J."/>
            <person name="Salamov A.A."/>
            <person name="Labutti K."/>
            <person name="Zhao Z."/>
            <person name="Chiniquy J."/>
            <person name="Barry K."/>
            <person name="Brewer H.M."/>
            <person name="Purvine S.O."/>
            <person name="Wright A.T."/>
            <person name="Boxma B."/>
            <person name="Van Alen T."/>
            <person name="Hackstein J.H."/>
            <person name="Baker S.E."/>
            <person name="Grigoriev I.V."/>
            <person name="O'Malley M.A."/>
        </authorList>
    </citation>
    <scope>NUCLEOTIDE SEQUENCE [LARGE SCALE GENOMIC DNA]</scope>
    <source>
        <strain evidence="1 2">G1</strain>
    </source>
</reference>